<dbReference type="KEGG" id="cut:CUTER_00985"/>
<gene>
    <name evidence="8" type="ORF">CUTER_00985</name>
</gene>
<keyword evidence="4" id="KW-0408">Iron</keyword>
<evidence type="ECO:0000256" key="6">
    <source>
        <dbReference type="SAM" id="MobiDB-lite"/>
    </source>
</evidence>
<dbReference type="InterPro" id="IPR050157">
    <property type="entry name" value="PSI_iron-sulfur_center"/>
</dbReference>
<dbReference type="STRING" id="1072256.CUTER_00985"/>
<dbReference type="InterPro" id="IPR017896">
    <property type="entry name" value="4Fe4S_Fe-S-bd"/>
</dbReference>
<dbReference type="GO" id="GO:0051539">
    <property type="term" value="F:4 iron, 4 sulfur cluster binding"/>
    <property type="evidence" value="ECO:0007669"/>
    <property type="project" value="UniProtKB-KW"/>
</dbReference>
<dbReference type="PROSITE" id="PS00198">
    <property type="entry name" value="4FE4S_FER_1"/>
    <property type="match status" value="2"/>
</dbReference>
<dbReference type="InterPro" id="IPR017900">
    <property type="entry name" value="4Fe4S_Fe_S_CS"/>
</dbReference>
<dbReference type="Proteomes" id="UP000035548">
    <property type="component" value="Chromosome"/>
</dbReference>
<feature type="domain" description="4Fe-4S ferredoxin-type" evidence="7">
    <location>
        <begin position="190"/>
        <end position="219"/>
    </location>
</feature>
<dbReference type="AlphaFoldDB" id="A0A0G3HE55"/>
<organism evidence="8 9">
    <name type="scientific">Corynebacterium uterequi</name>
    <dbReference type="NCBI Taxonomy" id="1072256"/>
    <lineage>
        <taxon>Bacteria</taxon>
        <taxon>Bacillati</taxon>
        <taxon>Actinomycetota</taxon>
        <taxon>Actinomycetes</taxon>
        <taxon>Mycobacteriales</taxon>
        <taxon>Corynebacteriaceae</taxon>
        <taxon>Corynebacterium</taxon>
    </lineage>
</organism>
<dbReference type="PANTHER" id="PTHR24960:SF79">
    <property type="entry name" value="PHOTOSYSTEM I IRON-SULFUR CENTER"/>
    <property type="match status" value="1"/>
</dbReference>
<proteinExistence type="predicted"/>
<dbReference type="Pfam" id="PF12838">
    <property type="entry name" value="Fer4_7"/>
    <property type="match status" value="1"/>
</dbReference>
<dbReference type="PROSITE" id="PS51379">
    <property type="entry name" value="4FE4S_FER_2"/>
    <property type="match status" value="2"/>
</dbReference>
<feature type="region of interest" description="Disordered" evidence="6">
    <location>
        <begin position="269"/>
        <end position="322"/>
    </location>
</feature>
<accession>A0A0G3HE55</accession>
<name>A0A0G3HE55_9CORY</name>
<feature type="compositionally biased region" description="Basic and acidic residues" evidence="6">
    <location>
        <begin position="274"/>
        <end position="283"/>
    </location>
</feature>
<reference evidence="8 9" key="1">
    <citation type="journal article" date="2015" name="Genome Announc.">
        <title>Virulence Factor Genes Detected in the Complete Genome Sequence of Corynebacterium uterequi DSM 45634, Isolated from the Uterus of a Maiden Mare.</title>
        <authorList>
            <person name="Ruckert C."/>
            <person name="Kriete M."/>
            <person name="Jaenicke S."/>
            <person name="Winkler A."/>
            <person name="Tauch A."/>
        </authorList>
    </citation>
    <scope>NUCLEOTIDE SEQUENCE [LARGE SCALE GENOMIC DNA]</scope>
    <source>
        <strain evidence="8 9">DSM 45634</strain>
    </source>
</reference>
<dbReference type="SUPFAM" id="SSF54862">
    <property type="entry name" value="4Fe-4S ferredoxins"/>
    <property type="match status" value="1"/>
</dbReference>
<dbReference type="OrthoDB" id="9779457at2"/>
<keyword evidence="5" id="KW-0411">Iron-sulfur</keyword>
<reference evidence="9" key="2">
    <citation type="submission" date="2015-05" db="EMBL/GenBank/DDBJ databases">
        <title>Complete genome sequence of Corynebacterium uterequi DSM 45634, isolated from the uterus of a maiden mare.</title>
        <authorList>
            <person name="Ruckert C."/>
            <person name="Albersmeier A."/>
            <person name="Winkler A."/>
            <person name="Tauch A."/>
        </authorList>
    </citation>
    <scope>NUCLEOTIDE SEQUENCE [LARGE SCALE GENOMIC DNA]</scope>
    <source>
        <strain evidence="9">DSM 45634</strain>
    </source>
</reference>
<comment type="cofactor">
    <cofactor evidence="1">
        <name>[4Fe-4S] cluster</name>
        <dbReference type="ChEBI" id="CHEBI:49883"/>
    </cofactor>
</comment>
<dbReference type="PANTHER" id="PTHR24960">
    <property type="entry name" value="PHOTOSYSTEM I IRON-SULFUR CENTER-RELATED"/>
    <property type="match status" value="1"/>
</dbReference>
<dbReference type="GO" id="GO:0046872">
    <property type="term" value="F:metal ion binding"/>
    <property type="evidence" value="ECO:0007669"/>
    <property type="project" value="UniProtKB-KW"/>
</dbReference>
<evidence type="ECO:0000256" key="4">
    <source>
        <dbReference type="ARBA" id="ARBA00023004"/>
    </source>
</evidence>
<evidence type="ECO:0000256" key="1">
    <source>
        <dbReference type="ARBA" id="ARBA00001966"/>
    </source>
</evidence>
<dbReference type="PATRIC" id="fig|1072256.5.peg.186"/>
<keyword evidence="3" id="KW-0479">Metal-binding</keyword>
<evidence type="ECO:0000259" key="7">
    <source>
        <dbReference type="PROSITE" id="PS51379"/>
    </source>
</evidence>
<keyword evidence="2" id="KW-0004">4Fe-4S</keyword>
<evidence type="ECO:0000256" key="5">
    <source>
        <dbReference type="ARBA" id="ARBA00023014"/>
    </source>
</evidence>
<feature type="domain" description="4Fe-4S ferredoxin-type" evidence="7">
    <location>
        <begin position="158"/>
        <end position="186"/>
    </location>
</feature>
<evidence type="ECO:0000256" key="2">
    <source>
        <dbReference type="ARBA" id="ARBA00022485"/>
    </source>
</evidence>
<dbReference type="Gene3D" id="3.30.70.20">
    <property type="match status" value="1"/>
</dbReference>
<protein>
    <submittedName>
        <fullName evidence="8">4Fe-4S dicluster domain</fullName>
    </submittedName>
</protein>
<feature type="compositionally biased region" description="Basic and acidic residues" evidence="6">
    <location>
        <begin position="311"/>
        <end position="322"/>
    </location>
</feature>
<sequence length="322" mass="34581">MVDLPRLLTWILAHDRYRGLVISCGEPPTLRRGELGVVWDGDIDTGTLAQLLACGIPRVEFAANAEVPDERIEAWQRLFDGRVAPRRRRRLPSLLGGGVVLDGHEIPLARRAVLGLSLHPPFDLAADHDARSVAALALLGVTPEQLADAELTDAENRGNLLVASDCTACGVCVLSCPEGALLLTHEHGASTLRHDQAACRGCGECIALCPVSALSSPGLLTLADALAGQQVLLATVATRVCSRCGQRHDGDGELCELCAFRRRNPFAALSPEQIRPRSNESGRGRRPGFLDSQPVGFKEGEGYEPPSQRGRGRDDDGHRHEA</sequence>
<dbReference type="RefSeq" id="WP_047258848.1">
    <property type="nucleotide sequence ID" value="NZ_CP011546.1"/>
</dbReference>
<dbReference type="EMBL" id="CP011546">
    <property type="protein sequence ID" value="AKK10218.1"/>
    <property type="molecule type" value="Genomic_DNA"/>
</dbReference>
<evidence type="ECO:0000313" key="9">
    <source>
        <dbReference type="Proteomes" id="UP000035548"/>
    </source>
</evidence>
<evidence type="ECO:0000313" key="8">
    <source>
        <dbReference type="EMBL" id="AKK10218.1"/>
    </source>
</evidence>
<keyword evidence="9" id="KW-1185">Reference proteome</keyword>
<evidence type="ECO:0000256" key="3">
    <source>
        <dbReference type="ARBA" id="ARBA00022723"/>
    </source>
</evidence>